<keyword evidence="1" id="KW-0812">Transmembrane</keyword>
<reference evidence="2" key="1">
    <citation type="submission" date="2022-03" db="EMBL/GenBank/DDBJ databases">
        <title>Pseudomonas marianensis sp. nov., a marine bacterium isolated from deep-sea sediments of the Mariana Trench.</title>
        <authorList>
            <person name="Wei Y."/>
        </authorList>
    </citation>
    <scope>NUCLEOTIDE SEQUENCE</scope>
    <source>
        <strain evidence="2">PS1</strain>
    </source>
</reference>
<evidence type="ECO:0000313" key="3">
    <source>
        <dbReference type="Proteomes" id="UP001139682"/>
    </source>
</evidence>
<protein>
    <recommendedName>
        <fullName evidence="4">Toxin CptA</fullName>
    </recommendedName>
</protein>
<accession>A0A9X1W625</accession>
<proteinExistence type="predicted"/>
<comment type="caution">
    <text evidence="2">The sequence shown here is derived from an EMBL/GenBank/DDBJ whole genome shotgun (WGS) entry which is preliminary data.</text>
</comment>
<feature type="transmembrane region" description="Helical" evidence="1">
    <location>
        <begin position="20"/>
        <end position="52"/>
    </location>
</feature>
<dbReference type="Pfam" id="PF07254">
    <property type="entry name" value="Cpta_toxin"/>
    <property type="match status" value="1"/>
</dbReference>
<keyword evidence="1" id="KW-0472">Membrane</keyword>
<organism evidence="2 3">
    <name type="scientific">Stutzerimonas marianensis</name>
    <dbReference type="NCBI Taxonomy" id="2929513"/>
    <lineage>
        <taxon>Bacteria</taxon>
        <taxon>Pseudomonadati</taxon>
        <taxon>Pseudomonadota</taxon>
        <taxon>Gammaproteobacteria</taxon>
        <taxon>Pseudomonadales</taxon>
        <taxon>Pseudomonadaceae</taxon>
        <taxon>Stutzerimonas</taxon>
    </lineage>
</organism>
<evidence type="ECO:0000313" key="2">
    <source>
        <dbReference type="EMBL" id="MCJ0974940.1"/>
    </source>
</evidence>
<keyword evidence="3" id="KW-1185">Reference proteome</keyword>
<gene>
    <name evidence="2" type="ORF">MST27_16320</name>
</gene>
<dbReference type="Proteomes" id="UP001139682">
    <property type="component" value="Unassembled WGS sequence"/>
</dbReference>
<name>A0A9X1W625_9GAMM</name>
<dbReference type="RefSeq" id="WP_243607006.1">
    <property type="nucleotide sequence ID" value="NZ_JALGRD010000009.1"/>
</dbReference>
<evidence type="ECO:0008006" key="4">
    <source>
        <dbReference type="Google" id="ProtNLM"/>
    </source>
</evidence>
<dbReference type="EMBL" id="JALGRD010000009">
    <property type="protein sequence ID" value="MCJ0974940.1"/>
    <property type="molecule type" value="Genomic_DNA"/>
</dbReference>
<keyword evidence="1" id="KW-1133">Transmembrane helix</keyword>
<evidence type="ECO:0000256" key="1">
    <source>
        <dbReference type="SAM" id="Phobius"/>
    </source>
</evidence>
<dbReference type="AlphaFoldDB" id="A0A9X1W625"/>
<sequence>MSSHTDSTFECRWRASRSLLAGYLVVQGLAIGCLLGLPVPLWIAAVGLALCFGHACWSLPRHILLTHDTAWVGLRHDQSGWALWSQRTGWQPIQLRPDSLALPSAVILSYRLPGERFARGCCIPKGALASDQHRRLRVRLKYSRRRWAAPE</sequence>
<dbReference type="InterPro" id="IPR009883">
    <property type="entry name" value="YgfX"/>
</dbReference>